<dbReference type="GO" id="GO:0050660">
    <property type="term" value="F:flavin adenine dinucleotide binding"/>
    <property type="evidence" value="ECO:0007669"/>
    <property type="project" value="InterPro"/>
</dbReference>
<evidence type="ECO:0000256" key="2">
    <source>
        <dbReference type="ARBA" id="ARBA00010139"/>
    </source>
</evidence>
<accession>A0A9W9KLP6</accession>
<keyword evidence="3" id="KW-0285">Flavoprotein</keyword>
<evidence type="ECO:0000256" key="5">
    <source>
        <dbReference type="ARBA" id="ARBA00023002"/>
    </source>
</evidence>
<dbReference type="Pfam" id="PF00743">
    <property type="entry name" value="FMO-like"/>
    <property type="match status" value="1"/>
</dbReference>
<sequence length="572" mass="64759">MRRISRIFGGSSDPVPASSETVHSSAEPLKQSIAERSIDEARPLRLIVIGAGISGILSCIRFRQRIPNINICIYDKNEDIGDIPAHTYQASFEPNKEWSAFYASAPEIHQYWKHVVDKYGCMESIKLRQLVTSATWNEKSSKWQLQIDDLSNGSTYADAGDIVIQGTGSLNNWKWPNIPGLHDFKGKLLHSARWDEQYDYSEKRVAVIGNGSSGIQIVPGLLPKVSRIDHYVRTRTWVSPTFARDHIEKHGNGEDNFAFSAADIEEFKNDHDAYQTFRKGVELELQSIHEATLTGTPMQLGAHDVFVENMKRRLAKKPELIDELIPSFPPACRRLTPGPGYLEALTDEKVDVIKSEIIKIDEEGIITADGQHRPVDAIVCATGFDTTCTPRFPIKGRNGVLLSERWKETPETYISIATDGFPNYFISLGPNASLGEGNLLLLIEKEVDYFTQCVAKMQRDNIRAMVPRRDAVRRFTGYCDEYFKRTVFGGKCRSWYKGGTEGGRIIALWPGSSLHAMKVFERPRWEDFEYEYLDDNPFGWIGDGWTENEKYGRINVDYLDDDQVDFPAPNSI</sequence>
<keyword evidence="4" id="KW-0274">FAD</keyword>
<organism evidence="7 8">
    <name type="scientific">Penicillium argentinense</name>
    <dbReference type="NCBI Taxonomy" id="1131581"/>
    <lineage>
        <taxon>Eukaryota</taxon>
        <taxon>Fungi</taxon>
        <taxon>Dikarya</taxon>
        <taxon>Ascomycota</taxon>
        <taxon>Pezizomycotina</taxon>
        <taxon>Eurotiomycetes</taxon>
        <taxon>Eurotiomycetidae</taxon>
        <taxon>Eurotiales</taxon>
        <taxon>Aspergillaceae</taxon>
        <taxon>Penicillium</taxon>
    </lineage>
</organism>
<evidence type="ECO:0000256" key="3">
    <source>
        <dbReference type="ARBA" id="ARBA00022630"/>
    </source>
</evidence>
<evidence type="ECO:0000256" key="1">
    <source>
        <dbReference type="ARBA" id="ARBA00001974"/>
    </source>
</evidence>
<dbReference type="OrthoDB" id="74360at2759"/>
<comment type="similarity">
    <text evidence="2">Belongs to the FAD-binding monooxygenase family.</text>
</comment>
<dbReference type="RefSeq" id="XP_056478149.1">
    <property type="nucleotide sequence ID" value="XM_056615177.1"/>
</dbReference>
<evidence type="ECO:0000256" key="6">
    <source>
        <dbReference type="SAM" id="MobiDB-lite"/>
    </source>
</evidence>
<proteinExistence type="inferred from homology"/>
<reference evidence="7" key="1">
    <citation type="submission" date="2022-11" db="EMBL/GenBank/DDBJ databases">
        <authorList>
            <person name="Petersen C."/>
        </authorList>
    </citation>
    <scope>NUCLEOTIDE SEQUENCE</scope>
    <source>
        <strain evidence="7">IBT 30761</strain>
    </source>
</reference>
<dbReference type="PANTHER" id="PTHR42877">
    <property type="entry name" value="L-ORNITHINE N(5)-MONOOXYGENASE-RELATED"/>
    <property type="match status" value="1"/>
</dbReference>
<dbReference type="GO" id="GO:0004499">
    <property type="term" value="F:N,N-dimethylaniline monooxygenase activity"/>
    <property type="evidence" value="ECO:0007669"/>
    <property type="project" value="InterPro"/>
</dbReference>
<dbReference type="GO" id="GO:0050661">
    <property type="term" value="F:NADP binding"/>
    <property type="evidence" value="ECO:0007669"/>
    <property type="project" value="InterPro"/>
</dbReference>
<comment type="cofactor">
    <cofactor evidence="1">
        <name>FAD</name>
        <dbReference type="ChEBI" id="CHEBI:57692"/>
    </cofactor>
</comment>
<evidence type="ECO:0000256" key="4">
    <source>
        <dbReference type="ARBA" id="ARBA00022827"/>
    </source>
</evidence>
<feature type="region of interest" description="Disordered" evidence="6">
    <location>
        <begin position="1"/>
        <end position="27"/>
    </location>
</feature>
<dbReference type="InterPro" id="IPR036188">
    <property type="entry name" value="FAD/NAD-bd_sf"/>
</dbReference>
<dbReference type="EMBL" id="JAPQKI010000003">
    <property type="protein sequence ID" value="KAJ5110038.1"/>
    <property type="molecule type" value="Genomic_DNA"/>
</dbReference>
<dbReference type="PANTHER" id="PTHR42877:SF7">
    <property type="entry name" value="FLAVIN-BINDING MONOOXYGENASE-RELATED"/>
    <property type="match status" value="1"/>
</dbReference>
<dbReference type="InterPro" id="IPR020946">
    <property type="entry name" value="Flavin_mOase-like"/>
</dbReference>
<evidence type="ECO:0000313" key="7">
    <source>
        <dbReference type="EMBL" id="KAJ5110038.1"/>
    </source>
</evidence>
<gene>
    <name evidence="7" type="ORF">N7532_002683</name>
</gene>
<dbReference type="InterPro" id="IPR051209">
    <property type="entry name" value="FAD-bind_Monooxygenase_sf"/>
</dbReference>
<name>A0A9W9KLP6_9EURO</name>
<protein>
    <submittedName>
        <fullName evidence="7">Uncharacterized protein</fullName>
    </submittedName>
</protein>
<dbReference type="Gene3D" id="3.50.50.60">
    <property type="entry name" value="FAD/NAD(P)-binding domain"/>
    <property type="match status" value="2"/>
</dbReference>
<dbReference type="AlphaFoldDB" id="A0A9W9KLP6"/>
<dbReference type="SUPFAM" id="SSF51905">
    <property type="entry name" value="FAD/NAD(P)-binding domain"/>
    <property type="match status" value="3"/>
</dbReference>
<comment type="caution">
    <text evidence="7">The sequence shown here is derived from an EMBL/GenBank/DDBJ whole genome shotgun (WGS) entry which is preliminary data.</text>
</comment>
<dbReference type="GeneID" id="81354156"/>
<keyword evidence="8" id="KW-1185">Reference proteome</keyword>
<dbReference type="Proteomes" id="UP001149074">
    <property type="component" value="Unassembled WGS sequence"/>
</dbReference>
<keyword evidence="5" id="KW-0560">Oxidoreductase</keyword>
<reference evidence="7" key="2">
    <citation type="journal article" date="2023" name="IMA Fungus">
        <title>Comparative genomic study of the Penicillium genus elucidates a diverse pangenome and 15 lateral gene transfer events.</title>
        <authorList>
            <person name="Petersen C."/>
            <person name="Sorensen T."/>
            <person name="Nielsen M.R."/>
            <person name="Sondergaard T.E."/>
            <person name="Sorensen J.L."/>
            <person name="Fitzpatrick D.A."/>
            <person name="Frisvad J.C."/>
            <person name="Nielsen K.L."/>
        </authorList>
    </citation>
    <scope>NUCLEOTIDE SEQUENCE</scope>
    <source>
        <strain evidence="7">IBT 30761</strain>
    </source>
</reference>
<evidence type="ECO:0000313" key="8">
    <source>
        <dbReference type="Proteomes" id="UP001149074"/>
    </source>
</evidence>